<reference evidence="9" key="1">
    <citation type="journal article" date="2019" name="Int. J. Syst. Evol. Microbiol.">
        <title>The Global Catalogue of Microorganisms (GCM) 10K type strain sequencing project: providing services to taxonomists for standard genome sequencing and annotation.</title>
        <authorList>
            <consortium name="The Broad Institute Genomics Platform"/>
            <consortium name="The Broad Institute Genome Sequencing Center for Infectious Disease"/>
            <person name="Wu L."/>
            <person name="Ma J."/>
        </authorList>
    </citation>
    <scope>NUCLEOTIDE SEQUENCE [LARGE SCALE GENOMIC DNA]</scope>
    <source>
        <strain evidence="9">CCUG 57508</strain>
    </source>
</reference>
<comment type="catalytic activity">
    <reaction evidence="6">
        <text>(6S)-NADHX + ADP = AMP + phosphate + NADH + H(+)</text>
        <dbReference type="Rhea" id="RHEA:32223"/>
        <dbReference type="ChEBI" id="CHEBI:15378"/>
        <dbReference type="ChEBI" id="CHEBI:43474"/>
        <dbReference type="ChEBI" id="CHEBI:57945"/>
        <dbReference type="ChEBI" id="CHEBI:64074"/>
        <dbReference type="ChEBI" id="CHEBI:456215"/>
        <dbReference type="ChEBI" id="CHEBI:456216"/>
        <dbReference type="EC" id="4.2.1.136"/>
    </reaction>
</comment>
<name>A0ABW3MW64_9MICO</name>
<keyword evidence="5 6" id="KW-0456">Lyase</keyword>
<dbReference type="Gene3D" id="3.40.1190.20">
    <property type="match status" value="1"/>
</dbReference>
<dbReference type="Pfam" id="PF01256">
    <property type="entry name" value="Carb_kinase"/>
    <property type="match status" value="1"/>
</dbReference>
<dbReference type="EMBL" id="JBHTKH010000001">
    <property type="protein sequence ID" value="MFD1053410.1"/>
    <property type="molecule type" value="Genomic_DNA"/>
</dbReference>
<gene>
    <name evidence="6" type="primary">nnrD</name>
    <name evidence="8" type="ORF">ACFQ2V_03755</name>
</gene>
<comment type="subunit">
    <text evidence="6">Homotetramer.</text>
</comment>
<dbReference type="InterPro" id="IPR029056">
    <property type="entry name" value="Ribokinase-like"/>
</dbReference>
<keyword evidence="3 6" id="KW-0521">NADP</keyword>
<dbReference type="PANTHER" id="PTHR12592:SF0">
    <property type="entry name" value="ATP-DEPENDENT (S)-NAD(P)H-HYDRATE DEHYDRATASE"/>
    <property type="match status" value="1"/>
</dbReference>
<dbReference type="PANTHER" id="PTHR12592">
    <property type="entry name" value="ATP-DEPENDENT (S)-NAD(P)H-HYDRATE DEHYDRATASE FAMILY MEMBER"/>
    <property type="match status" value="1"/>
</dbReference>
<accession>A0ABW3MW64</accession>
<feature type="binding site" evidence="6">
    <location>
        <position position="233"/>
    </location>
    <ligand>
        <name>(6S)-NADPHX</name>
        <dbReference type="ChEBI" id="CHEBI:64076"/>
    </ligand>
</feature>
<dbReference type="SUPFAM" id="SSF53613">
    <property type="entry name" value="Ribokinase-like"/>
    <property type="match status" value="1"/>
</dbReference>
<dbReference type="Proteomes" id="UP001597046">
    <property type="component" value="Unassembled WGS sequence"/>
</dbReference>
<sequence length="297" mass="30285">MSQDAPHAVDIDLLRGWPLPSSDGDKTDRGTVLVVGGSRQTPGAVVLAAESALRVGAGKVQVATAADAAPALSVAVPEAYVEALPVLGSGDLAVAAADRILQLAEGVDVVLLGPGLGDPECARLLLERVVPRLDTTVVIDALGTAYLTGNLDGVRHLEGRVLLTPNATELAETLQVTEAEVAEDPGDAARRLADATCAVVLSGAEVSCVVTPLGRSWRHEGGSPGLATAGSGDVKAGVVAGLMARGAPPEQAAVWGTWTHGRAGEVLDEEMPGFLARDLSQRIPKELAAVERSSADT</sequence>
<dbReference type="EC" id="4.2.1.136" evidence="6"/>
<comment type="cofactor">
    <cofactor evidence="6">
        <name>Mg(2+)</name>
        <dbReference type="ChEBI" id="CHEBI:18420"/>
    </cofactor>
</comment>
<keyword evidence="1 6" id="KW-0547">Nucleotide-binding</keyword>
<evidence type="ECO:0000256" key="2">
    <source>
        <dbReference type="ARBA" id="ARBA00022840"/>
    </source>
</evidence>
<dbReference type="CDD" id="cd01171">
    <property type="entry name" value="YXKO-related"/>
    <property type="match status" value="1"/>
</dbReference>
<evidence type="ECO:0000256" key="4">
    <source>
        <dbReference type="ARBA" id="ARBA00023027"/>
    </source>
</evidence>
<evidence type="ECO:0000256" key="5">
    <source>
        <dbReference type="ARBA" id="ARBA00023239"/>
    </source>
</evidence>
<feature type="binding site" evidence="6">
    <location>
        <position position="232"/>
    </location>
    <ligand>
        <name>AMP</name>
        <dbReference type="ChEBI" id="CHEBI:456215"/>
    </ligand>
</feature>
<comment type="caution">
    <text evidence="8">The sequence shown here is derived from an EMBL/GenBank/DDBJ whole genome shotgun (WGS) entry which is preliminary data.</text>
</comment>
<organism evidence="8 9">
    <name type="scientific">Terrabacter terrigena</name>
    <dbReference type="NCBI Taxonomy" id="574718"/>
    <lineage>
        <taxon>Bacteria</taxon>
        <taxon>Bacillati</taxon>
        <taxon>Actinomycetota</taxon>
        <taxon>Actinomycetes</taxon>
        <taxon>Micrococcales</taxon>
        <taxon>Intrasporangiaceae</taxon>
        <taxon>Terrabacter</taxon>
    </lineage>
</organism>
<dbReference type="NCBIfam" id="TIGR00196">
    <property type="entry name" value="yjeF_cterm"/>
    <property type="match status" value="1"/>
</dbReference>
<dbReference type="PROSITE" id="PS51383">
    <property type="entry name" value="YJEF_C_3"/>
    <property type="match status" value="1"/>
</dbReference>
<keyword evidence="2 6" id="KW-0067">ATP-binding</keyword>
<comment type="similarity">
    <text evidence="6">Belongs to the NnrD/CARKD family.</text>
</comment>
<evidence type="ECO:0000256" key="3">
    <source>
        <dbReference type="ARBA" id="ARBA00022857"/>
    </source>
</evidence>
<dbReference type="InterPro" id="IPR000631">
    <property type="entry name" value="CARKD"/>
</dbReference>
<feature type="binding site" evidence="6">
    <location>
        <position position="44"/>
    </location>
    <ligand>
        <name>(6S)-NADPHX</name>
        <dbReference type="ChEBI" id="CHEBI:64076"/>
    </ligand>
</feature>
<proteinExistence type="inferred from homology"/>
<feature type="binding site" evidence="6">
    <location>
        <position position="115"/>
    </location>
    <ligand>
        <name>(6S)-NADPHX</name>
        <dbReference type="ChEBI" id="CHEBI:64076"/>
    </ligand>
</feature>
<evidence type="ECO:0000313" key="8">
    <source>
        <dbReference type="EMBL" id="MFD1053410.1"/>
    </source>
</evidence>
<keyword evidence="4 6" id="KW-0520">NAD</keyword>
<evidence type="ECO:0000256" key="6">
    <source>
        <dbReference type="HAMAP-Rule" id="MF_01965"/>
    </source>
</evidence>
<comment type="caution">
    <text evidence="6">Lacks conserved residue(s) required for the propagation of feature annotation.</text>
</comment>
<keyword evidence="9" id="KW-1185">Reference proteome</keyword>
<comment type="catalytic activity">
    <reaction evidence="6">
        <text>(6S)-NADPHX + ADP = AMP + phosphate + NADPH + H(+)</text>
        <dbReference type="Rhea" id="RHEA:32235"/>
        <dbReference type="ChEBI" id="CHEBI:15378"/>
        <dbReference type="ChEBI" id="CHEBI:43474"/>
        <dbReference type="ChEBI" id="CHEBI:57783"/>
        <dbReference type="ChEBI" id="CHEBI:64076"/>
        <dbReference type="ChEBI" id="CHEBI:456215"/>
        <dbReference type="ChEBI" id="CHEBI:456216"/>
        <dbReference type="EC" id="4.2.1.136"/>
    </reaction>
</comment>
<protein>
    <recommendedName>
        <fullName evidence="6">ADP-dependent (S)-NAD(P)H-hydrate dehydratase</fullName>
        <ecNumber evidence="6">4.2.1.136</ecNumber>
    </recommendedName>
    <alternativeName>
        <fullName evidence="6">ADP-dependent NAD(P)HX dehydratase</fullName>
    </alternativeName>
</protein>
<comment type="function">
    <text evidence="6">Catalyzes the dehydration of the S-form of NAD(P)HX at the expense of ADP, which is converted to AMP. Together with NAD(P)HX epimerase, which catalyzes the epimerization of the S- and R-forms, the enzyme allows the repair of both epimers of NAD(P)HX, a damaged form of NAD(P)H that is a result of enzymatic or heat-dependent hydration.</text>
</comment>
<dbReference type="RefSeq" id="WP_386050837.1">
    <property type="nucleotide sequence ID" value="NZ_JBHTKH010000001.1"/>
</dbReference>
<feature type="domain" description="YjeF C-terminal" evidence="7">
    <location>
        <begin position="9"/>
        <end position="290"/>
    </location>
</feature>
<evidence type="ECO:0000256" key="1">
    <source>
        <dbReference type="ARBA" id="ARBA00022741"/>
    </source>
</evidence>
<evidence type="ECO:0000313" key="9">
    <source>
        <dbReference type="Proteomes" id="UP001597046"/>
    </source>
</evidence>
<dbReference type="HAMAP" id="MF_01965">
    <property type="entry name" value="NADHX_dehydratase"/>
    <property type="match status" value="1"/>
</dbReference>
<evidence type="ECO:0000259" key="7">
    <source>
        <dbReference type="PROSITE" id="PS51383"/>
    </source>
</evidence>